<proteinExistence type="predicted"/>
<dbReference type="GO" id="GO:0000502">
    <property type="term" value="C:proteasome complex"/>
    <property type="evidence" value="ECO:0007669"/>
    <property type="project" value="UniProtKB-KW"/>
</dbReference>
<reference evidence="1 2" key="1">
    <citation type="submission" date="2018-07" db="EMBL/GenBank/DDBJ databases">
        <title>Genome sequences of Haloplanus salinus JCM 18368T.</title>
        <authorList>
            <person name="Kim Y.B."/>
            <person name="Roh S.W."/>
        </authorList>
    </citation>
    <scope>NUCLEOTIDE SEQUENCE [LARGE SCALE GENOMIC DNA]</scope>
    <source>
        <strain evidence="1 2">JCM 18368</strain>
    </source>
</reference>
<keyword evidence="1" id="KW-0647">Proteasome</keyword>
<evidence type="ECO:0000313" key="1">
    <source>
        <dbReference type="EMBL" id="RCU48039.1"/>
    </source>
</evidence>
<keyword evidence="2" id="KW-1185">Reference proteome</keyword>
<gene>
    <name evidence="1" type="ORF">DU504_12440</name>
</gene>
<comment type="caution">
    <text evidence="1">The sequence shown here is derived from an EMBL/GenBank/DDBJ whole genome shotgun (WGS) entry which is preliminary data.</text>
</comment>
<accession>A0A368NFC9</accession>
<dbReference type="AlphaFoldDB" id="A0A368NFC9"/>
<protein>
    <submittedName>
        <fullName evidence="1">Proteasome assembly chaperone family protein</fullName>
    </submittedName>
</protein>
<dbReference type="SUPFAM" id="SSF159659">
    <property type="entry name" value="Cgl1923-like"/>
    <property type="match status" value="1"/>
</dbReference>
<dbReference type="RefSeq" id="WP_114449636.1">
    <property type="nucleotide sequence ID" value="NZ_QPHM01000001.1"/>
</dbReference>
<dbReference type="Pfam" id="PF09754">
    <property type="entry name" value="PAC2"/>
    <property type="match status" value="1"/>
</dbReference>
<dbReference type="Proteomes" id="UP000252189">
    <property type="component" value="Unassembled WGS sequence"/>
</dbReference>
<sequence length="247" mass="27522">MSTHSRNDPTFHISNDASPSTTVVAGFSAFGLAGLTAADFLVDHLELEQTGHLTAEYLPSITPFEAGRPRHHSRFFSRPDLDLTVLVNELFLPTPVADPFADTLLAWTDEHDVSEILVLSGIPYAHGPDEHDAFYVASDDYRERRLAAADIRPMGRGFLDGIDGSLMYRGIESDLRTAVFITPVHAQAPDVPAAIRLVEAFDRVYDLGIDAGPLEEFARTVEQYYKDLAARLETVDDRQRPEDRMYM</sequence>
<dbReference type="Gene3D" id="3.40.50.10900">
    <property type="entry name" value="PAC-like subunit"/>
    <property type="match status" value="1"/>
</dbReference>
<evidence type="ECO:0000313" key="2">
    <source>
        <dbReference type="Proteomes" id="UP000252189"/>
    </source>
</evidence>
<dbReference type="EMBL" id="QPHM01000001">
    <property type="protein sequence ID" value="RCU48039.1"/>
    <property type="molecule type" value="Genomic_DNA"/>
</dbReference>
<dbReference type="InterPro" id="IPR019151">
    <property type="entry name" value="Proteasome_assmbl_chaperone_2"/>
</dbReference>
<dbReference type="OrthoDB" id="165933at2157"/>
<dbReference type="InterPro" id="IPR038389">
    <property type="entry name" value="PSMG2_sf"/>
</dbReference>
<organism evidence="1 2">
    <name type="scientific">Haloplanus salinus</name>
    <dbReference type="NCBI Taxonomy" id="1126245"/>
    <lineage>
        <taxon>Archaea</taxon>
        <taxon>Methanobacteriati</taxon>
        <taxon>Methanobacteriota</taxon>
        <taxon>Stenosarchaea group</taxon>
        <taxon>Halobacteria</taxon>
        <taxon>Halobacteriales</taxon>
        <taxon>Haloferacaceae</taxon>
        <taxon>Haloplanus</taxon>
    </lineage>
</organism>
<name>A0A368NFC9_9EURY</name>
<dbReference type="PANTHER" id="PTHR35610">
    <property type="entry name" value="3-ISOPROPYLMALATE DEHYDRATASE-RELATED"/>
    <property type="match status" value="1"/>
</dbReference>